<evidence type="ECO:0000256" key="4">
    <source>
        <dbReference type="ARBA" id="ARBA00022679"/>
    </source>
</evidence>
<dbReference type="Gene3D" id="3.40.50.150">
    <property type="entry name" value="Vaccinia Virus protein VP39"/>
    <property type="match status" value="1"/>
</dbReference>
<dbReference type="AlphaFoldDB" id="A0A5K7X8V5"/>
<evidence type="ECO:0000256" key="7">
    <source>
        <dbReference type="PIRSR" id="PIRSR000398-1"/>
    </source>
</evidence>
<dbReference type="PRINTS" id="PR00505">
    <property type="entry name" value="D12N6MTFRASE"/>
</dbReference>
<keyword evidence="3" id="KW-0489">Methyltransferase</keyword>
<dbReference type="PIRSF" id="PIRSF000398">
    <property type="entry name" value="M_m6A_EcoRV"/>
    <property type="match status" value="1"/>
</dbReference>
<feature type="binding site" evidence="7">
    <location>
        <position position="53"/>
    </location>
    <ligand>
        <name>S-adenosyl-L-methionine</name>
        <dbReference type="ChEBI" id="CHEBI:59789"/>
    </ligand>
</feature>
<dbReference type="Gene3D" id="1.10.1020.10">
    <property type="entry name" value="Adenine-specific Methyltransferase, Domain 2"/>
    <property type="match status" value="1"/>
</dbReference>
<comment type="catalytic activity">
    <reaction evidence="6">
        <text>a 2'-deoxyadenosine in DNA + S-adenosyl-L-methionine = an N(6)-methyl-2'-deoxyadenosine in DNA + S-adenosyl-L-homocysteine + H(+)</text>
        <dbReference type="Rhea" id="RHEA:15197"/>
        <dbReference type="Rhea" id="RHEA-COMP:12418"/>
        <dbReference type="Rhea" id="RHEA-COMP:12419"/>
        <dbReference type="ChEBI" id="CHEBI:15378"/>
        <dbReference type="ChEBI" id="CHEBI:57856"/>
        <dbReference type="ChEBI" id="CHEBI:59789"/>
        <dbReference type="ChEBI" id="CHEBI:90615"/>
        <dbReference type="ChEBI" id="CHEBI:90616"/>
        <dbReference type="EC" id="2.1.1.72"/>
    </reaction>
</comment>
<dbReference type="GO" id="GO:1904047">
    <property type="term" value="F:S-adenosyl-L-methionine binding"/>
    <property type="evidence" value="ECO:0007669"/>
    <property type="project" value="TreeGrafter"/>
</dbReference>
<dbReference type="EMBL" id="AP021861">
    <property type="protein sequence ID" value="BBO30726.1"/>
    <property type="molecule type" value="Genomic_DNA"/>
</dbReference>
<dbReference type="InterPro" id="IPR012327">
    <property type="entry name" value="MeTrfase_D12"/>
</dbReference>
<dbReference type="Proteomes" id="UP000326837">
    <property type="component" value="Chromosome"/>
</dbReference>
<feature type="binding site" evidence="7">
    <location>
        <position position="8"/>
    </location>
    <ligand>
        <name>S-adenosyl-L-methionine</name>
        <dbReference type="ChEBI" id="CHEBI:59789"/>
    </ligand>
</feature>
<reference evidence="9" key="1">
    <citation type="submission" date="2019-10" db="EMBL/GenBank/DDBJ databases">
        <title>Lacipirellula parvula gen. nov., sp. nov., representing a lineage of planctomycetes widespread in freshwater anoxic habitats, and description of the family Lacipirellulaceae.</title>
        <authorList>
            <person name="Dedysh S.N."/>
            <person name="Kulichevskaya I.S."/>
            <person name="Beletsky A.V."/>
            <person name="Rakitin A.L."/>
            <person name="Mardanov A.V."/>
            <person name="Ivanova A.A."/>
            <person name="Saltykova V.X."/>
            <person name="Rijpstra W.I.C."/>
            <person name="Sinninghe Damste J.S."/>
            <person name="Ravin N.V."/>
        </authorList>
    </citation>
    <scope>NUCLEOTIDE SEQUENCE [LARGE SCALE GENOMIC DNA]</scope>
    <source>
        <strain evidence="9">PX69</strain>
    </source>
</reference>
<dbReference type="KEGG" id="lpav:PLANPX_0338"/>
<comment type="similarity">
    <text evidence="1">Belongs to the N(4)/N(6)-methyltransferase family.</text>
</comment>
<accession>A0A5K7X8V5</accession>
<dbReference type="NCBIfam" id="TIGR00571">
    <property type="entry name" value="dam"/>
    <property type="match status" value="1"/>
</dbReference>
<evidence type="ECO:0000256" key="5">
    <source>
        <dbReference type="ARBA" id="ARBA00022691"/>
    </source>
</evidence>
<dbReference type="Pfam" id="PF02086">
    <property type="entry name" value="MethyltransfD12"/>
    <property type="match status" value="1"/>
</dbReference>
<keyword evidence="4" id="KW-0808">Transferase</keyword>
<sequence>MTTPLFRWAGSKRKSLPTLAEFWQPTFRRYVEPFVGSAALFFRLQPRRALLSDINKGLIEAYKVIRDQPDDLHAAVCAIPRRETTYYKIRAQRPADLTPFERAVRFVYLNRYCFNGIYRTNAKGEFNVPFAHNKPGVIPSIEQFRQCSILLSKTSLRCGDFESVLSAVREGDFVYLDPPYAVESRRIFRQYDAKEFTLEDMERLSKCLRSIDGIGASFVISYADCAEARRLLKRWKPVRHRVRRHIAGFASARRTAFELLATNIEAR</sequence>
<dbReference type="GO" id="GO:0032259">
    <property type="term" value="P:methylation"/>
    <property type="evidence" value="ECO:0007669"/>
    <property type="project" value="UniProtKB-KW"/>
</dbReference>
<feature type="binding site" evidence="7">
    <location>
        <position position="12"/>
    </location>
    <ligand>
        <name>S-adenosyl-L-methionine</name>
        <dbReference type="ChEBI" id="CHEBI:59789"/>
    </ligand>
</feature>
<evidence type="ECO:0000256" key="1">
    <source>
        <dbReference type="ARBA" id="ARBA00006594"/>
    </source>
</evidence>
<evidence type="ECO:0000256" key="6">
    <source>
        <dbReference type="ARBA" id="ARBA00047942"/>
    </source>
</evidence>
<dbReference type="SUPFAM" id="SSF53335">
    <property type="entry name" value="S-adenosyl-L-methionine-dependent methyltransferases"/>
    <property type="match status" value="1"/>
</dbReference>
<dbReference type="GO" id="GO:0009307">
    <property type="term" value="P:DNA restriction-modification system"/>
    <property type="evidence" value="ECO:0007669"/>
    <property type="project" value="InterPro"/>
</dbReference>
<evidence type="ECO:0000256" key="2">
    <source>
        <dbReference type="ARBA" id="ARBA00011900"/>
    </source>
</evidence>
<keyword evidence="5" id="KW-0949">S-adenosyl-L-methionine</keyword>
<organism evidence="8 9">
    <name type="scientific">Lacipirellula parvula</name>
    <dbReference type="NCBI Taxonomy" id="2650471"/>
    <lineage>
        <taxon>Bacteria</taxon>
        <taxon>Pseudomonadati</taxon>
        <taxon>Planctomycetota</taxon>
        <taxon>Planctomycetia</taxon>
        <taxon>Pirellulales</taxon>
        <taxon>Lacipirellulaceae</taxon>
        <taxon>Lacipirellula</taxon>
    </lineage>
</organism>
<dbReference type="RefSeq" id="WP_172991792.1">
    <property type="nucleotide sequence ID" value="NZ_AP021861.1"/>
</dbReference>
<name>A0A5K7X8V5_9BACT</name>
<dbReference type="GO" id="GO:0043565">
    <property type="term" value="F:sequence-specific DNA binding"/>
    <property type="evidence" value="ECO:0007669"/>
    <property type="project" value="TreeGrafter"/>
</dbReference>
<dbReference type="REBASE" id="355883">
    <property type="entry name" value="M.PbaPX69ORF338P"/>
</dbReference>
<evidence type="ECO:0000256" key="3">
    <source>
        <dbReference type="ARBA" id="ARBA00022603"/>
    </source>
</evidence>
<dbReference type="PANTHER" id="PTHR30481:SF3">
    <property type="entry name" value="DNA ADENINE METHYLASE"/>
    <property type="match status" value="1"/>
</dbReference>
<protein>
    <recommendedName>
        <fullName evidence="2">site-specific DNA-methyltransferase (adenine-specific)</fullName>
        <ecNumber evidence="2">2.1.1.72</ecNumber>
    </recommendedName>
</protein>
<feature type="binding site" evidence="7">
    <location>
        <position position="177"/>
    </location>
    <ligand>
        <name>S-adenosyl-L-methionine</name>
        <dbReference type="ChEBI" id="CHEBI:59789"/>
    </ligand>
</feature>
<dbReference type="GO" id="GO:0009007">
    <property type="term" value="F:site-specific DNA-methyltransferase (adenine-specific) activity"/>
    <property type="evidence" value="ECO:0007669"/>
    <property type="project" value="UniProtKB-EC"/>
</dbReference>
<keyword evidence="9" id="KW-1185">Reference proteome</keyword>
<gene>
    <name evidence="8" type="ORF">PLANPX_0338</name>
</gene>
<dbReference type="PANTHER" id="PTHR30481">
    <property type="entry name" value="DNA ADENINE METHYLASE"/>
    <property type="match status" value="1"/>
</dbReference>
<dbReference type="GO" id="GO:0006298">
    <property type="term" value="P:mismatch repair"/>
    <property type="evidence" value="ECO:0007669"/>
    <property type="project" value="TreeGrafter"/>
</dbReference>
<evidence type="ECO:0000313" key="8">
    <source>
        <dbReference type="EMBL" id="BBO30726.1"/>
    </source>
</evidence>
<dbReference type="EC" id="2.1.1.72" evidence="2"/>
<dbReference type="InterPro" id="IPR023095">
    <property type="entry name" value="Ade_MeTrfase_dom_2"/>
</dbReference>
<dbReference type="InterPro" id="IPR029063">
    <property type="entry name" value="SAM-dependent_MTases_sf"/>
</dbReference>
<evidence type="ECO:0000313" key="9">
    <source>
        <dbReference type="Proteomes" id="UP000326837"/>
    </source>
</evidence>
<proteinExistence type="inferred from homology"/>
<dbReference type="InterPro" id="IPR012263">
    <property type="entry name" value="M_m6A_EcoRV"/>
</dbReference>